<reference evidence="8" key="1">
    <citation type="submission" date="2025-08" db="UniProtKB">
        <authorList>
            <consortium name="Ensembl"/>
        </authorList>
    </citation>
    <scope>IDENTIFICATION</scope>
</reference>
<dbReference type="SMART" id="SM00162">
    <property type="entry name" value="SAPA"/>
    <property type="match status" value="1"/>
</dbReference>
<dbReference type="Gene3D" id="1.10.225.10">
    <property type="entry name" value="Saposin-like"/>
    <property type="match status" value="1"/>
</dbReference>
<keyword evidence="5" id="KW-0325">Glycoprotein</keyword>
<dbReference type="PROSITE" id="PS51110">
    <property type="entry name" value="SAP_A"/>
    <property type="match status" value="1"/>
</dbReference>
<organism evidence="8 9">
    <name type="scientific">Cyanoderma ruficeps</name>
    <name type="common">rufous-capped babbler</name>
    <dbReference type="NCBI Taxonomy" id="181631"/>
    <lineage>
        <taxon>Eukaryota</taxon>
        <taxon>Metazoa</taxon>
        <taxon>Chordata</taxon>
        <taxon>Craniata</taxon>
        <taxon>Vertebrata</taxon>
        <taxon>Euteleostomi</taxon>
        <taxon>Archelosauria</taxon>
        <taxon>Archosauria</taxon>
        <taxon>Dinosauria</taxon>
        <taxon>Saurischia</taxon>
        <taxon>Theropoda</taxon>
        <taxon>Coelurosauria</taxon>
        <taxon>Aves</taxon>
        <taxon>Neognathae</taxon>
        <taxon>Neoaves</taxon>
        <taxon>Telluraves</taxon>
        <taxon>Australaves</taxon>
        <taxon>Passeriformes</taxon>
        <taxon>Sylvioidea</taxon>
        <taxon>Timaliidae</taxon>
        <taxon>Cyanoderma</taxon>
    </lineage>
</organism>
<keyword evidence="9" id="KW-1185">Reference proteome</keyword>
<dbReference type="InterPro" id="IPR003119">
    <property type="entry name" value="SAP_A"/>
</dbReference>
<evidence type="ECO:0000259" key="6">
    <source>
        <dbReference type="PROSITE" id="PS50015"/>
    </source>
</evidence>
<evidence type="ECO:0000256" key="1">
    <source>
        <dbReference type="ARBA" id="ARBA00004613"/>
    </source>
</evidence>
<evidence type="ECO:0000256" key="3">
    <source>
        <dbReference type="ARBA" id="ARBA00022729"/>
    </source>
</evidence>
<dbReference type="InterPro" id="IPR051428">
    <property type="entry name" value="Sphingo_Act-Surfact_Prot"/>
</dbReference>
<accession>A0A8C3QSY1</accession>
<dbReference type="Proteomes" id="UP000694396">
    <property type="component" value="Unplaced"/>
</dbReference>
<dbReference type="GO" id="GO:0019216">
    <property type="term" value="P:regulation of lipid metabolic process"/>
    <property type="evidence" value="ECO:0007669"/>
    <property type="project" value="TreeGrafter"/>
</dbReference>
<name>A0A8C3QSY1_9PASS</name>
<proteinExistence type="predicted"/>
<evidence type="ECO:0000256" key="4">
    <source>
        <dbReference type="ARBA" id="ARBA00023157"/>
    </source>
</evidence>
<dbReference type="PANTHER" id="PTHR11480">
    <property type="entry name" value="SAPOSIN-RELATED"/>
    <property type="match status" value="1"/>
</dbReference>
<keyword evidence="3" id="KW-0732">Signal</keyword>
<evidence type="ECO:0000259" key="7">
    <source>
        <dbReference type="PROSITE" id="PS51110"/>
    </source>
</evidence>
<dbReference type="SUPFAM" id="SSF47862">
    <property type="entry name" value="Saposin"/>
    <property type="match status" value="1"/>
</dbReference>
<keyword evidence="2" id="KW-0964">Secreted</keyword>
<feature type="domain" description="Saposin B-type" evidence="6">
    <location>
        <begin position="163"/>
        <end position="240"/>
    </location>
</feature>
<dbReference type="AlphaFoldDB" id="A0A8C3QSY1"/>
<dbReference type="Ensembl" id="ENSCRFT00000011225.1">
    <property type="protein sequence ID" value="ENSCRFP00000010845.1"/>
    <property type="gene ID" value="ENSCRFG00000008465.1"/>
</dbReference>
<dbReference type="PANTHER" id="PTHR11480:SF36">
    <property type="entry name" value="PROSAPOSIN"/>
    <property type="match status" value="1"/>
</dbReference>
<dbReference type="GO" id="GO:0007193">
    <property type="term" value="P:adenylate cyclase-inhibiting G protein-coupled receptor signaling pathway"/>
    <property type="evidence" value="ECO:0007669"/>
    <property type="project" value="TreeGrafter"/>
</dbReference>
<reference evidence="8" key="2">
    <citation type="submission" date="2025-09" db="UniProtKB">
        <authorList>
            <consortium name="Ensembl"/>
        </authorList>
    </citation>
    <scope>IDENTIFICATION</scope>
</reference>
<protein>
    <submittedName>
        <fullName evidence="8">Uncharacterized protein</fullName>
    </submittedName>
</protein>
<feature type="domain" description="Saposin A-type" evidence="7">
    <location>
        <begin position="280"/>
        <end position="316"/>
    </location>
</feature>
<keyword evidence="4" id="KW-1015">Disulfide bond</keyword>
<evidence type="ECO:0000256" key="2">
    <source>
        <dbReference type="ARBA" id="ARBA00022525"/>
    </source>
</evidence>
<dbReference type="SMART" id="SM00741">
    <property type="entry name" value="SapB"/>
    <property type="match status" value="1"/>
</dbReference>
<dbReference type="GO" id="GO:0005576">
    <property type="term" value="C:extracellular region"/>
    <property type="evidence" value="ECO:0007669"/>
    <property type="project" value="UniProtKB-SubCell"/>
</dbReference>
<dbReference type="InterPro" id="IPR008139">
    <property type="entry name" value="SaposinB_dom"/>
</dbReference>
<dbReference type="InterPro" id="IPR011001">
    <property type="entry name" value="Saposin-like"/>
</dbReference>
<dbReference type="Pfam" id="PF02199">
    <property type="entry name" value="SapA"/>
    <property type="match status" value="1"/>
</dbReference>
<sequence>MVPHQRASSLVPMSPFLHVPMSPFPHVPCPTSPCPCVPPPNIPVPQHPHVLMLPMSLSSPVAIPQCPTILCPHLPVSNVFPSPTCPRCPLLQDICAVCQQLFDFLRQASNQSTVEKPWQVCVTLKLCRTKPGAAPTVPVLEAPGSHLQGSGGAGLSPKALPLPLPLCWLCRTLVARAEAAVPVSSVATAVAGLCRALPLPVAGACQCLAERYAALALEGLLGRLGPRLLCRLFLACRGGDNWDNEDVGTLPPPWVLEAIVVRLAECVSEEDPQGLRVPALSLPLGPCALGPIFWCSGPKAAQRCQALQHCQEHVWL</sequence>
<dbReference type="PROSITE" id="PS50015">
    <property type="entry name" value="SAP_B"/>
    <property type="match status" value="1"/>
</dbReference>
<comment type="subcellular location">
    <subcellularLocation>
        <location evidence="1">Secreted</location>
    </subcellularLocation>
</comment>
<evidence type="ECO:0000256" key="5">
    <source>
        <dbReference type="ARBA" id="ARBA00023180"/>
    </source>
</evidence>
<evidence type="ECO:0000313" key="8">
    <source>
        <dbReference type="Ensembl" id="ENSCRFP00000010845.1"/>
    </source>
</evidence>
<evidence type="ECO:0000313" key="9">
    <source>
        <dbReference type="Proteomes" id="UP000694396"/>
    </source>
</evidence>